<evidence type="ECO:0000256" key="1">
    <source>
        <dbReference type="ARBA" id="ARBA00005417"/>
    </source>
</evidence>
<comment type="similarity">
    <text evidence="1">Belongs to the ABC transporter superfamily.</text>
</comment>
<protein>
    <submittedName>
        <fullName evidence="6">ABC transporter ATP-binding protein</fullName>
    </submittedName>
</protein>
<keyword evidence="3" id="KW-0547">Nucleotide-binding</keyword>
<sequence length="214" mass="23768">MLKAENVSFGYDNGPLILDGINFTINPGEVVGLPGPSGQGKSTLAKLLAGYLYPQNGKVTYNHRALPTNVFNPVQLLFQHPELAINPRWKLRQVIAEGHTPDADTLDTLNIDQRWLSRYPHELSGGELQRLALARAMTPDTCYLIADEMTAMLDPNTQALIWDTVLGWARSRNVGILAISHDRHLLHRIADRIDTLFAPDTVPENSKQPMRTAA</sequence>
<name>A0ABN6EW96_9BACT</name>
<evidence type="ECO:0000313" key="6">
    <source>
        <dbReference type="EMBL" id="BCS89827.1"/>
    </source>
</evidence>
<reference evidence="6" key="1">
    <citation type="journal article" date="2022" name="Arch. Microbiol.">
        <title>Pseudodesulfovibrio sediminis sp. nov., a mesophilic and neutrophilic sulfate-reducing bacterium isolated from sediment of a brackish lake.</title>
        <authorList>
            <person name="Takahashi A."/>
            <person name="Kojima H."/>
            <person name="Watanabe M."/>
            <person name="Fukui M."/>
        </authorList>
    </citation>
    <scope>NUCLEOTIDE SEQUENCE</scope>
    <source>
        <strain evidence="6">SF6</strain>
    </source>
</reference>
<dbReference type="SMART" id="SM00382">
    <property type="entry name" value="AAA"/>
    <property type="match status" value="1"/>
</dbReference>
<dbReference type="RefSeq" id="WP_229591783.1">
    <property type="nucleotide sequence ID" value="NZ_AP024485.1"/>
</dbReference>
<dbReference type="SUPFAM" id="SSF52540">
    <property type="entry name" value="P-loop containing nucleoside triphosphate hydrolases"/>
    <property type="match status" value="1"/>
</dbReference>
<dbReference type="PANTHER" id="PTHR43776:SF7">
    <property type="entry name" value="D,D-DIPEPTIDE TRANSPORT ATP-BINDING PROTEIN DDPF-RELATED"/>
    <property type="match status" value="1"/>
</dbReference>
<accession>A0ABN6EW96</accession>
<dbReference type="Proteomes" id="UP001053296">
    <property type="component" value="Chromosome"/>
</dbReference>
<evidence type="ECO:0000259" key="5">
    <source>
        <dbReference type="PROSITE" id="PS50893"/>
    </source>
</evidence>
<evidence type="ECO:0000256" key="2">
    <source>
        <dbReference type="ARBA" id="ARBA00022448"/>
    </source>
</evidence>
<dbReference type="GO" id="GO:0005524">
    <property type="term" value="F:ATP binding"/>
    <property type="evidence" value="ECO:0007669"/>
    <property type="project" value="UniProtKB-KW"/>
</dbReference>
<keyword evidence="4 6" id="KW-0067">ATP-binding</keyword>
<evidence type="ECO:0000256" key="4">
    <source>
        <dbReference type="ARBA" id="ARBA00022840"/>
    </source>
</evidence>
<dbReference type="InterPro" id="IPR050319">
    <property type="entry name" value="ABC_transp_ATP-bind"/>
</dbReference>
<dbReference type="PROSITE" id="PS50893">
    <property type="entry name" value="ABC_TRANSPORTER_2"/>
    <property type="match status" value="1"/>
</dbReference>
<dbReference type="InterPro" id="IPR003593">
    <property type="entry name" value="AAA+_ATPase"/>
</dbReference>
<keyword evidence="2" id="KW-0813">Transport</keyword>
<dbReference type="InterPro" id="IPR003439">
    <property type="entry name" value="ABC_transporter-like_ATP-bd"/>
</dbReference>
<dbReference type="PROSITE" id="PS00211">
    <property type="entry name" value="ABC_TRANSPORTER_1"/>
    <property type="match status" value="1"/>
</dbReference>
<dbReference type="Gene3D" id="3.40.50.300">
    <property type="entry name" value="P-loop containing nucleotide triphosphate hydrolases"/>
    <property type="match status" value="1"/>
</dbReference>
<keyword evidence="7" id="KW-1185">Reference proteome</keyword>
<evidence type="ECO:0000313" key="7">
    <source>
        <dbReference type="Proteomes" id="UP001053296"/>
    </source>
</evidence>
<dbReference type="InterPro" id="IPR027417">
    <property type="entry name" value="P-loop_NTPase"/>
</dbReference>
<evidence type="ECO:0000256" key="3">
    <source>
        <dbReference type="ARBA" id="ARBA00022741"/>
    </source>
</evidence>
<feature type="domain" description="ABC transporter" evidence="5">
    <location>
        <begin position="2"/>
        <end position="214"/>
    </location>
</feature>
<dbReference type="InterPro" id="IPR017871">
    <property type="entry name" value="ABC_transporter-like_CS"/>
</dbReference>
<organism evidence="6 7">
    <name type="scientific">Pseudodesulfovibrio sediminis</name>
    <dbReference type="NCBI Taxonomy" id="2810563"/>
    <lineage>
        <taxon>Bacteria</taxon>
        <taxon>Pseudomonadati</taxon>
        <taxon>Thermodesulfobacteriota</taxon>
        <taxon>Desulfovibrionia</taxon>
        <taxon>Desulfovibrionales</taxon>
        <taxon>Desulfovibrionaceae</taxon>
    </lineage>
</organism>
<gene>
    <name evidence="6" type="ORF">PSDVSF_30690</name>
</gene>
<dbReference type="PANTHER" id="PTHR43776">
    <property type="entry name" value="TRANSPORT ATP-BINDING PROTEIN"/>
    <property type="match status" value="1"/>
</dbReference>
<dbReference type="Pfam" id="PF00005">
    <property type="entry name" value="ABC_tran"/>
    <property type="match status" value="1"/>
</dbReference>
<proteinExistence type="inferred from homology"/>
<dbReference type="EMBL" id="AP024485">
    <property type="protein sequence ID" value="BCS89827.1"/>
    <property type="molecule type" value="Genomic_DNA"/>
</dbReference>